<comment type="caution">
    <text evidence="3">The sequence shown here is derived from an EMBL/GenBank/DDBJ whole genome shotgun (WGS) entry which is preliminary data.</text>
</comment>
<dbReference type="InterPro" id="IPR056884">
    <property type="entry name" value="NPHP3-like_N"/>
</dbReference>
<dbReference type="Proteomes" id="UP001276659">
    <property type="component" value="Unassembled WGS sequence"/>
</dbReference>
<dbReference type="EMBL" id="JASNWA010000006">
    <property type="protein sequence ID" value="KAK3175067.1"/>
    <property type="molecule type" value="Genomic_DNA"/>
</dbReference>
<feature type="domain" description="Nephrocystin 3-like N-terminal" evidence="2">
    <location>
        <begin position="189"/>
        <end position="356"/>
    </location>
</feature>
<keyword evidence="4" id="KW-1185">Reference proteome</keyword>
<dbReference type="SUPFAM" id="SSF52540">
    <property type="entry name" value="P-loop containing nucleoside triphosphate hydrolases"/>
    <property type="match status" value="1"/>
</dbReference>
<evidence type="ECO:0000313" key="4">
    <source>
        <dbReference type="Proteomes" id="UP001276659"/>
    </source>
</evidence>
<dbReference type="AlphaFoldDB" id="A0AAE0DMB4"/>
<dbReference type="Gene3D" id="3.40.50.300">
    <property type="entry name" value="P-loop containing nucleotide triphosphate hydrolases"/>
    <property type="match status" value="1"/>
</dbReference>
<dbReference type="Pfam" id="PF24883">
    <property type="entry name" value="NPHP3_N"/>
    <property type="match status" value="1"/>
</dbReference>
<gene>
    <name evidence="3" type="ORF">OEA41_002313</name>
</gene>
<evidence type="ECO:0000256" key="1">
    <source>
        <dbReference type="ARBA" id="ARBA00022737"/>
    </source>
</evidence>
<reference evidence="3" key="1">
    <citation type="submission" date="2022-11" db="EMBL/GenBank/DDBJ databases">
        <title>Chromosomal genome sequence assembly and mating type (MAT) locus characterization of the leprose asexual lichenized fungus Lepraria neglecta (Nyl.) Erichsen.</title>
        <authorList>
            <person name="Allen J.L."/>
            <person name="Pfeffer B."/>
        </authorList>
    </citation>
    <scope>NUCLEOTIDE SEQUENCE</scope>
    <source>
        <strain evidence="3">Allen 5258</strain>
    </source>
</reference>
<name>A0AAE0DMB4_9LECA</name>
<dbReference type="InterPro" id="IPR027417">
    <property type="entry name" value="P-loop_NTPase"/>
</dbReference>
<evidence type="ECO:0000259" key="2">
    <source>
        <dbReference type="Pfam" id="PF24883"/>
    </source>
</evidence>
<keyword evidence="1" id="KW-0677">Repeat</keyword>
<organism evidence="3 4">
    <name type="scientific">Lepraria neglecta</name>
    <dbReference type="NCBI Taxonomy" id="209136"/>
    <lineage>
        <taxon>Eukaryota</taxon>
        <taxon>Fungi</taxon>
        <taxon>Dikarya</taxon>
        <taxon>Ascomycota</taxon>
        <taxon>Pezizomycotina</taxon>
        <taxon>Lecanoromycetes</taxon>
        <taxon>OSLEUM clade</taxon>
        <taxon>Lecanoromycetidae</taxon>
        <taxon>Lecanorales</taxon>
        <taxon>Lecanorineae</taxon>
        <taxon>Stereocaulaceae</taxon>
        <taxon>Lepraria</taxon>
    </lineage>
</organism>
<accession>A0AAE0DMB4</accession>
<dbReference type="PANTHER" id="PTHR10039:SF16">
    <property type="entry name" value="GPI INOSITOL-DEACYLASE"/>
    <property type="match status" value="1"/>
</dbReference>
<proteinExistence type="predicted"/>
<evidence type="ECO:0000313" key="3">
    <source>
        <dbReference type="EMBL" id="KAK3175067.1"/>
    </source>
</evidence>
<dbReference type="PANTHER" id="PTHR10039">
    <property type="entry name" value="AMELOGENIN"/>
    <property type="match status" value="1"/>
</dbReference>
<protein>
    <recommendedName>
        <fullName evidence="2">Nephrocystin 3-like N-terminal domain-containing protein</fullName>
    </recommendedName>
</protein>
<sequence>MDPLGAAASIVSLLQLAGTVIKYLNGLKHSSEDIKRLVIELCTIRGLLLTIKDLVTEESVLHESLHEQDGLFSQIESSLQLLASKIGGSTTNTTLKLGTKLRWPLRKDDVKDTLSSIERQKTLLSLALQSDQICVSRHTQSHVYELTQGIKELQVAQEDAKGSKILRWLHSPDPSINHNSACAEHSPTTGGWFINSEAFQSWWNKPNEFLWVHGLPGCGKSVLASTIIDHTRILCEDHPEYKLAYFYFDFRQDNLQTLDGFLRSTLVQLSHQASALPHEIRKLYDQHESKNQQPSVAELTETFISVLRHSQPFYLIVDALDECSTILSPGRGAVLSLLKRMKTEKLEHVNILILSRQVRDIEDGLHGIVTNIICIQNKAVDADIKVHVARLLADDSRLRKWPPVVKEEIEASLVLGARGMFRWAVCQIEVLRKCLSVSVLRHALRSLPETLDETYDRVLMDIPREYHREAYSALQILSVAGSCVSVADVAEAVAVDRMSCTFDPEDRLADPFDIVEVLSTLVTYSSSQIALRHEEPLHGHFPGAERATEIRLAHYSVKEYLQSDRIRSKSTSKFYISSYEAEKSAAETCLTYLLWLDQPDSVSAELVLDFPFGLYAAEYW</sequence>